<dbReference type="EMBL" id="CAJZAG010000001">
    <property type="protein sequence ID" value="CAG9164456.1"/>
    <property type="molecule type" value="Genomic_DNA"/>
</dbReference>
<proteinExistence type="predicted"/>
<feature type="signal peptide" evidence="1">
    <location>
        <begin position="1"/>
        <end position="19"/>
    </location>
</feature>
<evidence type="ECO:0000256" key="1">
    <source>
        <dbReference type="SAM" id="SignalP"/>
    </source>
</evidence>
<dbReference type="RefSeq" id="WP_377740606.1">
    <property type="nucleotide sequence ID" value="NZ_CAJZAG010000001.1"/>
</dbReference>
<keyword evidence="3" id="KW-1185">Reference proteome</keyword>
<keyword evidence="1" id="KW-0732">Signal</keyword>
<gene>
    <name evidence="2" type="ORF">LMG32289_00799</name>
</gene>
<comment type="caution">
    <text evidence="2">The sequence shown here is derived from an EMBL/GenBank/DDBJ whole genome shotgun (WGS) entry which is preliminary data.</text>
</comment>
<feature type="chain" id="PRO_5046019387" evidence="1">
    <location>
        <begin position="20"/>
        <end position="133"/>
    </location>
</feature>
<evidence type="ECO:0000313" key="2">
    <source>
        <dbReference type="EMBL" id="CAG9164456.1"/>
    </source>
</evidence>
<evidence type="ECO:0000313" key="3">
    <source>
        <dbReference type="Proteomes" id="UP000706525"/>
    </source>
</evidence>
<dbReference type="Proteomes" id="UP000706525">
    <property type="component" value="Unassembled WGS sequence"/>
</dbReference>
<protein>
    <submittedName>
        <fullName evidence="2">Uncharacterized protein</fullName>
    </submittedName>
</protein>
<organism evidence="2 3">
    <name type="scientific">Cupriavidus pampae</name>
    <dbReference type="NCBI Taxonomy" id="659251"/>
    <lineage>
        <taxon>Bacteria</taxon>
        <taxon>Pseudomonadati</taxon>
        <taxon>Pseudomonadota</taxon>
        <taxon>Betaproteobacteria</taxon>
        <taxon>Burkholderiales</taxon>
        <taxon>Burkholderiaceae</taxon>
        <taxon>Cupriavidus</taxon>
    </lineage>
</organism>
<accession>A0ABM8WAZ9</accession>
<reference evidence="2 3" key="1">
    <citation type="submission" date="2021-08" db="EMBL/GenBank/DDBJ databases">
        <authorList>
            <person name="Peeters C."/>
        </authorList>
    </citation>
    <scope>NUCLEOTIDE SEQUENCE [LARGE SCALE GENOMIC DNA]</scope>
    <source>
        <strain evidence="2 3">LMG 32289</strain>
    </source>
</reference>
<name>A0ABM8WAZ9_9BURK</name>
<sequence length="133" mass="14873">MLAALIAALIDYPALLALARASDAVTTDCGCVKSLSAAWESQPVSYPEAQLTEIGTLRESDDEPTFDEYHPERTQFWSPEAPIAPRYYPSNRCDVWACTTCNRHFLRYVEGGGYFVDRRIRKLSAALLVDAPR</sequence>